<reference evidence="2 3" key="1">
    <citation type="journal article" date="2019" name="Environ. Microbiol.">
        <title>At the nexus of three kingdoms: the genome of the mycorrhizal fungus Gigaspora margarita provides insights into plant, endobacterial and fungal interactions.</title>
        <authorList>
            <person name="Venice F."/>
            <person name="Ghignone S."/>
            <person name="Salvioli di Fossalunga A."/>
            <person name="Amselem J."/>
            <person name="Novero M."/>
            <person name="Xianan X."/>
            <person name="Sedzielewska Toro K."/>
            <person name="Morin E."/>
            <person name="Lipzen A."/>
            <person name="Grigoriev I.V."/>
            <person name="Henrissat B."/>
            <person name="Martin F.M."/>
            <person name="Bonfante P."/>
        </authorList>
    </citation>
    <scope>NUCLEOTIDE SEQUENCE [LARGE SCALE GENOMIC DNA]</scope>
    <source>
        <strain evidence="2 3">BEG34</strain>
    </source>
</reference>
<sequence length="115" mass="13396">MSSAKKQLKNQRSYRERLRSLEDKAKIYEKAYVDSQSENKFLKEEVEILKRRLSKFEKEFVFDSSKATSVTTYVAQSMLEESQINDIQIHHGTNKNMEISSNDDVVINDETVNAN</sequence>
<evidence type="ECO:0000256" key="1">
    <source>
        <dbReference type="SAM" id="Coils"/>
    </source>
</evidence>
<gene>
    <name evidence="2" type="ORF">F8M41_010006</name>
</gene>
<feature type="coiled-coil region" evidence="1">
    <location>
        <begin position="4"/>
        <end position="59"/>
    </location>
</feature>
<dbReference type="EMBL" id="WTPW01002109">
    <property type="protein sequence ID" value="KAF0396838.1"/>
    <property type="molecule type" value="Genomic_DNA"/>
</dbReference>
<proteinExistence type="predicted"/>
<keyword evidence="1" id="KW-0175">Coiled coil</keyword>
<keyword evidence="3" id="KW-1185">Reference proteome</keyword>
<evidence type="ECO:0000313" key="3">
    <source>
        <dbReference type="Proteomes" id="UP000439903"/>
    </source>
</evidence>
<evidence type="ECO:0000313" key="2">
    <source>
        <dbReference type="EMBL" id="KAF0396838.1"/>
    </source>
</evidence>
<organism evidence="2 3">
    <name type="scientific">Gigaspora margarita</name>
    <dbReference type="NCBI Taxonomy" id="4874"/>
    <lineage>
        <taxon>Eukaryota</taxon>
        <taxon>Fungi</taxon>
        <taxon>Fungi incertae sedis</taxon>
        <taxon>Mucoromycota</taxon>
        <taxon>Glomeromycotina</taxon>
        <taxon>Glomeromycetes</taxon>
        <taxon>Diversisporales</taxon>
        <taxon>Gigasporaceae</taxon>
        <taxon>Gigaspora</taxon>
    </lineage>
</organism>
<accession>A0A8H3X4J6</accession>
<protein>
    <submittedName>
        <fullName evidence="2">Uncharacterized protein</fullName>
    </submittedName>
</protein>
<comment type="caution">
    <text evidence="2">The sequence shown here is derived from an EMBL/GenBank/DDBJ whole genome shotgun (WGS) entry which is preliminary data.</text>
</comment>
<dbReference type="OrthoDB" id="2593073at2759"/>
<dbReference type="AlphaFoldDB" id="A0A8H3X4J6"/>
<name>A0A8H3X4J6_GIGMA</name>
<dbReference type="Proteomes" id="UP000439903">
    <property type="component" value="Unassembled WGS sequence"/>
</dbReference>